<evidence type="ECO:0000256" key="1">
    <source>
        <dbReference type="SAM" id="MobiDB-lite"/>
    </source>
</evidence>
<dbReference type="EMBL" id="GBRH01217609">
    <property type="protein sequence ID" value="JAD80286.1"/>
    <property type="molecule type" value="Transcribed_RNA"/>
</dbReference>
<protein>
    <submittedName>
        <fullName evidence="2">Vpp1</fullName>
    </submittedName>
</protein>
<organism evidence="2">
    <name type="scientific">Arundo donax</name>
    <name type="common">Giant reed</name>
    <name type="synonym">Donax arundinaceus</name>
    <dbReference type="NCBI Taxonomy" id="35708"/>
    <lineage>
        <taxon>Eukaryota</taxon>
        <taxon>Viridiplantae</taxon>
        <taxon>Streptophyta</taxon>
        <taxon>Embryophyta</taxon>
        <taxon>Tracheophyta</taxon>
        <taxon>Spermatophyta</taxon>
        <taxon>Magnoliopsida</taxon>
        <taxon>Liliopsida</taxon>
        <taxon>Poales</taxon>
        <taxon>Poaceae</taxon>
        <taxon>PACMAD clade</taxon>
        <taxon>Arundinoideae</taxon>
        <taxon>Arundineae</taxon>
        <taxon>Arundo</taxon>
    </lineage>
</organism>
<reference evidence="2" key="2">
    <citation type="journal article" date="2015" name="Data Brief">
        <title>Shoot transcriptome of the giant reed, Arundo donax.</title>
        <authorList>
            <person name="Barrero R.A."/>
            <person name="Guerrero F.D."/>
            <person name="Moolhuijzen P."/>
            <person name="Goolsby J.A."/>
            <person name="Tidwell J."/>
            <person name="Bellgard S.E."/>
            <person name="Bellgard M.I."/>
        </authorList>
    </citation>
    <scope>NUCLEOTIDE SEQUENCE</scope>
    <source>
        <tissue evidence="2">Shoot tissue taken approximately 20 cm above the soil surface</tissue>
    </source>
</reference>
<proteinExistence type="predicted"/>
<feature type="compositionally biased region" description="Basic and acidic residues" evidence="1">
    <location>
        <begin position="61"/>
        <end position="71"/>
    </location>
</feature>
<sequence>MHQPVNHGENNKSIKLCKCMGGMKPADWVYAIVIKLFHLNVFLRIVPGTSSVGCRDGNLNTRDKSTSENPREGLNTKQDTNNKRGEHDKCTRGDHLLDGCISGDLDTRRIVRLGGALHDPRYGIELPADFLNHLECCATYTLHGHC</sequence>
<reference evidence="2" key="1">
    <citation type="submission" date="2014-09" db="EMBL/GenBank/DDBJ databases">
        <authorList>
            <person name="Magalhaes I.L.F."/>
            <person name="Oliveira U."/>
            <person name="Santos F.R."/>
            <person name="Vidigal T.H.D.A."/>
            <person name="Brescovit A.D."/>
            <person name="Santos A.J."/>
        </authorList>
    </citation>
    <scope>NUCLEOTIDE SEQUENCE</scope>
    <source>
        <tissue evidence="2">Shoot tissue taken approximately 20 cm above the soil surface</tissue>
    </source>
</reference>
<name>A0A0A9CXE4_ARUDO</name>
<dbReference type="AlphaFoldDB" id="A0A0A9CXE4"/>
<evidence type="ECO:0000313" key="2">
    <source>
        <dbReference type="EMBL" id="JAD80286.1"/>
    </source>
</evidence>
<accession>A0A0A9CXE4</accession>
<feature type="region of interest" description="Disordered" evidence="1">
    <location>
        <begin position="56"/>
        <end position="88"/>
    </location>
</feature>